<dbReference type="SUPFAM" id="SSF143548">
    <property type="entry name" value="Serine metabolism enzymes domain"/>
    <property type="match status" value="1"/>
</dbReference>
<sequence>MGDKVLLTPHLGASTNEAQTAVSIDAVNEILLYLRGQGIEGAVNAGGIEMNLSAPEKAYADLAQRMGIILGAIAEKGFSSITLRTNGELPKRIAATLQRLAVIELLKGHIDQTPNVVNVLHLAEQRGISIRQETMGQAM</sequence>
<dbReference type="InterPro" id="IPR029009">
    <property type="entry name" value="ASB_dom_sf"/>
</dbReference>
<dbReference type="Pfam" id="PF19304">
    <property type="entry name" value="PGDH_inter"/>
    <property type="match status" value="1"/>
</dbReference>
<reference evidence="2" key="2">
    <citation type="journal article" date="2014" name="ISME J.">
        <title>Microbial stratification in low pH oxic and suboxic macroscopic growths along an acid mine drainage.</title>
        <authorList>
            <person name="Mendez-Garcia C."/>
            <person name="Mesa V."/>
            <person name="Sprenger R.R."/>
            <person name="Richter M."/>
            <person name="Diez M.S."/>
            <person name="Solano J."/>
            <person name="Bargiela R."/>
            <person name="Golyshina O.V."/>
            <person name="Manteca A."/>
            <person name="Ramos J.L."/>
            <person name="Gallego J.R."/>
            <person name="Llorente I."/>
            <person name="Martins Dos Santos V.A."/>
            <person name="Jensen O.N."/>
            <person name="Pelaez A.I."/>
            <person name="Sanchez J."/>
            <person name="Ferrer M."/>
        </authorList>
    </citation>
    <scope>NUCLEOTIDE SEQUENCE</scope>
</reference>
<accession>T1CMR8</accession>
<feature type="non-terminal residue" evidence="2">
    <location>
        <position position="139"/>
    </location>
</feature>
<dbReference type="InterPro" id="IPR045626">
    <property type="entry name" value="PGDH_ASB_dom"/>
</dbReference>
<proteinExistence type="predicted"/>
<evidence type="ECO:0000313" key="2">
    <source>
        <dbReference type="EMBL" id="EQD70230.1"/>
    </source>
</evidence>
<evidence type="ECO:0000259" key="1">
    <source>
        <dbReference type="Pfam" id="PF19304"/>
    </source>
</evidence>
<dbReference type="Gene3D" id="3.30.1330.90">
    <property type="entry name" value="D-3-phosphoglycerate dehydrogenase, domain 3"/>
    <property type="match status" value="1"/>
</dbReference>
<gene>
    <name evidence="2" type="ORF">B1B_05119</name>
</gene>
<feature type="domain" description="D-3-phosphoglycerate dehydrogenase ASB" evidence="1">
    <location>
        <begin position="57"/>
        <end position="135"/>
    </location>
</feature>
<dbReference type="EMBL" id="AUZY01003218">
    <property type="protein sequence ID" value="EQD70230.1"/>
    <property type="molecule type" value="Genomic_DNA"/>
</dbReference>
<reference evidence="2" key="1">
    <citation type="submission" date="2013-08" db="EMBL/GenBank/DDBJ databases">
        <authorList>
            <person name="Mendez C."/>
            <person name="Richter M."/>
            <person name="Ferrer M."/>
            <person name="Sanchez J."/>
        </authorList>
    </citation>
    <scope>NUCLEOTIDE SEQUENCE</scope>
</reference>
<name>T1CMR8_9ZZZZ</name>
<dbReference type="Gene3D" id="3.40.50.720">
    <property type="entry name" value="NAD(P)-binding Rossmann-like Domain"/>
    <property type="match status" value="2"/>
</dbReference>
<comment type="caution">
    <text evidence="2">The sequence shown here is derived from an EMBL/GenBank/DDBJ whole genome shotgun (WGS) entry which is preliminary data.</text>
</comment>
<organism evidence="2">
    <name type="scientific">mine drainage metagenome</name>
    <dbReference type="NCBI Taxonomy" id="410659"/>
    <lineage>
        <taxon>unclassified sequences</taxon>
        <taxon>metagenomes</taxon>
        <taxon>ecological metagenomes</taxon>
    </lineage>
</organism>
<dbReference type="AlphaFoldDB" id="T1CMR8"/>
<protein>
    <submittedName>
        <fullName evidence="2">D-3-phosphoglycerate dehydrogenase</fullName>
    </submittedName>
</protein>